<protein>
    <submittedName>
        <fullName evidence="2">Crp/Fnr family transcriptional regulator</fullName>
    </submittedName>
</protein>
<proteinExistence type="predicted"/>
<dbReference type="InterPro" id="IPR018490">
    <property type="entry name" value="cNMP-bd_dom_sf"/>
</dbReference>
<evidence type="ECO:0000313" key="3">
    <source>
        <dbReference type="Proteomes" id="UP001163328"/>
    </source>
</evidence>
<evidence type="ECO:0000259" key="1">
    <source>
        <dbReference type="PROSITE" id="PS50042"/>
    </source>
</evidence>
<sequence>MLKTDFINRIYPLPPSAMQKLVAIAEPINFNKGAVIFEESKAEKFLYIIQSGVARAYKMHEGSEITFWFGLEGDSIISIKNYVQGTKSYETIEALEPILAYKINTDALKKLFETDIYIANWGRCYAENEMLKTEERLISRQFKSATERYLELLTTQPEIIKRVALRHIASYLGITQVSLSRIRSELK</sequence>
<dbReference type="Gene3D" id="2.60.120.10">
    <property type="entry name" value="Jelly Rolls"/>
    <property type="match status" value="1"/>
</dbReference>
<accession>A0ABY6LXS3</accession>
<dbReference type="InterPro" id="IPR014710">
    <property type="entry name" value="RmlC-like_jellyroll"/>
</dbReference>
<dbReference type="CDD" id="cd00038">
    <property type="entry name" value="CAP_ED"/>
    <property type="match status" value="1"/>
</dbReference>
<evidence type="ECO:0000313" key="2">
    <source>
        <dbReference type="EMBL" id="UYW00976.1"/>
    </source>
</evidence>
<dbReference type="Proteomes" id="UP001163328">
    <property type="component" value="Chromosome"/>
</dbReference>
<dbReference type="RefSeq" id="WP_264433272.1">
    <property type="nucleotide sequence ID" value="NZ_CP081495.1"/>
</dbReference>
<dbReference type="Pfam" id="PF00027">
    <property type="entry name" value="cNMP_binding"/>
    <property type="match status" value="1"/>
</dbReference>
<dbReference type="PROSITE" id="PS50042">
    <property type="entry name" value="CNMP_BINDING_3"/>
    <property type="match status" value="1"/>
</dbReference>
<dbReference type="InterPro" id="IPR000595">
    <property type="entry name" value="cNMP-bd_dom"/>
</dbReference>
<feature type="domain" description="Cyclic nucleotide-binding" evidence="1">
    <location>
        <begin position="9"/>
        <end position="112"/>
    </location>
</feature>
<dbReference type="EMBL" id="CP081495">
    <property type="protein sequence ID" value="UYW00976.1"/>
    <property type="molecule type" value="Genomic_DNA"/>
</dbReference>
<gene>
    <name evidence="2" type="ORF">K5I29_10805</name>
</gene>
<organism evidence="2 3">
    <name type="scientific">Flavobacterium agricola</name>
    <dbReference type="NCBI Taxonomy" id="2870839"/>
    <lineage>
        <taxon>Bacteria</taxon>
        <taxon>Pseudomonadati</taxon>
        <taxon>Bacteroidota</taxon>
        <taxon>Flavobacteriia</taxon>
        <taxon>Flavobacteriales</taxon>
        <taxon>Flavobacteriaceae</taxon>
        <taxon>Flavobacterium</taxon>
    </lineage>
</organism>
<name>A0ABY6LXS3_9FLAO</name>
<reference evidence="2" key="1">
    <citation type="submission" date="2021-08" db="EMBL/GenBank/DDBJ databases">
        <title>Flavobacterium sp. strain CC-SYL302.</title>
        <authorList>
            <person name="Lin S.-Y."/>
            <person name="Lee T.-H."/>
            <person name="Young C.-C."/>
        </authorList>
    </citation>
    <scope>NUCLEOTIDE SEQUENCE</scope>
    <source>
        <strain evidence="2">CC-SYL302</strain>
    </source>
</reference>
<keyword evidence="3" id="KW-1185">Reference proteome</keyword>
<dbReference type="SUPFAM" id="SSF51206">
    <property type="entry name" value="cAMP-binding domain-like"/>
    <property type="match status" value="1"/>
</dbReference>